<dbReference type="Pfam" id="PF04031">
    <property type="entry name" value="Las1"/>
    <property type="match status" value="1"/>
</dbReference>
<dbReference type="InterPro" id="IPR007174">
    <property type="entry name" value="Las1"/>
</dbReference>
<proteinExistence type="predicted"/>
<dbReference type="PANTHER" id="PTHR15002">
    <property type="entry name" value="RIBOSOMAL BIOGENESIS PROTEIN LAS1L"/>
    <property type="match status" value="1"/>
</dbReference>
<dbReference type="GO" id="GO:0004519">
    <property type="term" value="F:endonuclease activity"/>
    <property type="evidence" value="ECO:0007669"/>
    <property type="project" value="InterPro"/>
</dbReference>
<keyword evidence="2" id="KW-1185">Reference proteome</keyword>
<comment type="caution">
    <text evidence="1">The sequence shown here is derived from an EMBL/GenBank/DDBJ whole genome shotgun (WGS) entry which is preliminary data.</text>
</comment>
<dbReference type="OrthoDB" id="10263222at2759"/>
<evidence type="ECO:0000313" key="2">
    <source>
        <dbReference type="Proteomes" id="UP000326924"/>
    </source>
</evidence>
<protein>
    <submittedName>
        <fullName evidence="1">Las1-like-domain-containing protein</fullName>
    </submittedName>
</protein>
<dbReference type="AlphaFoldDB" id="A0A5J5EGP8"/>
<dbReference type="InParanoid" id="A0A5J5EGP8"/>
<name>A0A5J5EGP8_9PEZI</name>
<dbReference type="GO" id="GO:0000470">
    <property type="term" value="P:maturation of LSU-rRNA"/>
    <property type="evidence" value="ECO:0007669"/>
    <property type="project" value="TreeGrafter"/>
</dbReference>
<gene>
    <name evidence="1" type="ORF">FN846DRAFT_803548</name>
</gene>
<dbReference type="EMBL" id="VXIS01000355">
    <property type="protein sequence ID" value="KAA8894233.1"/>
    <property type="molecule type" value="Genomic_DNA"/>
</dbReference>
<dbReference type="PANTHER" id="PTHR15002:SF0">
    <property type="entry name" value="RIBOSOMAL BIOGENESIS PROTEIN LAS1L"/>
    <property type="match status" value="1"/>
</dbReference>
<organism evidence="1 2">
    <name type="scientific">Sphaerosporella brunnea</name>
    <dbReference type="NCBI Taxonomy" id="1250544"/>
    <lineage>
        <taxon>Eukaryota</taxon>
        <taxon>Fungi</taxon>
        <taxon>Dikarya</taxon>
        <taxon>Ascomycota</taxon>
        <taxon>Pezizomycotina</taxon>
        <taxon>Pezizomycetes</taxon>
        <taxon>Pezizales</taxon>
        <taxon>Pyronemataceae</taxon>
        <taxon>Sphaerosporella</taxon>
    </lineage>
</organism>
<dbReference type="Proteomes" id="UP000326924">
    <property type="component" value="Unassembled WGS sequence"/>
</dbReference>
<evidence type="ECO:0000313" key="1">
    <source>
        <dbReference type="EMBL" id="KAA8894233.1"/>
    </source>
</evidence>
<dbReference type="GO" id="GO:0030687">
    <property type="term" value="C:preribosome, large subunit precursor"/>
    <property type="evidence" value="ECO:0007669"/>
    <property type="project" value="TreeGrafter"/>
</dbReference>
<accession>A0A5J5EGP8</accession>
<sequence>MALHQPRVVPWRNASELFNLRNDFYPSLESGEPDRRSAALAKVAAWQVRARIPHAIEATAQLTSALLLDTPAATSLQTRLAYSTAICRFVNGLLDPAQQSQFALPMHLLAKNLNLPASFVELRHAATHEALPSLTVLRTVALRALDWLWGDYWAAIGVESDETRAGAEEGLLIERARAAVKTWRRERRENPLRPIKEGDSSEEGKTVAMVIRECAELCKNDEGMETLIEALLEEKALIPAGKKKGKMMKGAKLLWTPLLVQLEGKVPGFVGRLVEAMGEVLKAAEDLPAALLRGVKKGCEIAEDAPGDAEFLAAVFAWLGFLTQKKQTGTGCVGAGVALEELVKQILLQPNEWNMQLLNHIFTEHPQLKPKYQTLADLASTQAQPVDKRKSGEKRPLEAIEAEIAAFEERFNKVQQQRAKTRPVAAEHEERAIESAGKWKRWEGAWIAKPLGVV</sequence>
<dbReference type="GO" id="GO:0000460">
    <property type="term" value="P:maturation of 5.8S rRNA"/>
    <property type="evidence" value="ECO:0007669"/>
    <property type="project" value="TreeGrafter"/>
</dbReference>
<reference evidence="1 2" key="1">
    <citation type="submission" date="2019-09" db="EMBL/GenBank/DDBJ databases">
        <title>Draft genome of the ectomycorrhizal ascomycete Sphaerosporella brunnea.</title>
        <authorList>
            <consortium name="DOE Joint Genome Institute"/>
            <person name="Benucci G.M."/>
            <person name="Marozzi G."/>
            <person name="Antonielli L."/>
            <person name="Sanchez S."/>
            <person name="Marco P."/>
            <person name="Wang X."/>
            <person name="Falini L.B."/>
            <person name="Barry K."/>
            <person name="Haridas S."/>
            <person name="Lipzen A."/>
            <person name="Labutti K."/>
            <person name="Grigoriev I.V."/>
            <person name="Murat C."/>
            <person name="Martin F."/>
            <person name="Albertini E."/>
            <person name="Donnini D."/>
            <person name="Bonito G."/>
        </authorList>
    </citation>
    <scope>NUCLEOTIDE SEQUENCE [LARGE SCALE GENOMIC DNA]</scope>
    <source>
        <strain evidence="1 2">Sb_GMNB300</strain>
    </source>
</reference>
<dbReference type="GO" id="GO:0090730">
    <property type="term" value="C:Las1 complex"/>
    <property type="evidence" value="ECO:0007669"/>
    <property type="project" value="InterPro"/>
</dbReference>